<dbReference type="InterPro" id="IPR008920">
    <property type="entry name" value="TF_FadR/GntR_C"/>
</dbReference>
<dbReference type="EMBL" id="JAMSLR010000002">
    <property type="protein sequence ID" value="MCM8748409.1"/>
    <property type="molecule type" value="Genomic_DNA"/>
</dbReference>
<keyword evidence="2" id="KW-0238">DNA-binding</keyword>
<evidence type="ECO:0000256" key="3">
    <source>
        <dbReference type="ARBA" id="ARBA00023163"/>
    </source>
</evidence>
<dbReference type="RefSeq" id="WP_284056188.1">
    <property type="nucleotide sequence ID" value="NZ_JAMSLR010000002.1"/>
</dbReference>
<sequence length="232" mass="26108">MIEIEPIADTSLYRSDEAYERLKRAIVRGRLPPGVRLRESELAARLGVSRTPVREALRRLAAEGLVRLQPGRTAVVADLDPAALRDLYSVRAVLEGMAAREAARNVSPPVLGLLGGLTAQMADALERGDDEQLEALNTQFHLAVAQASGNRYLMRLLMEMEPQVERFRFVALRDPARRKRSYEEHCVIYAAVRDHDADRAEQAARHHVERALAWRLARDTEQRGGSPRDTER</sequence>
<dbReference type="InterPro" id="IPR000485">
    <property type="entry name" value="AsnC-type_HTH_dom"/>
</dbReference>
<dbReference type="InterPro" id="IPR036390">
    <property type="entry name" value="WH_DNA-bd_sf"/>
</dbReference>
<dbReference type="PRINTS" id="PR00035">
    <property type="entry name" value="HTHGNTR"/>
</dbReference>
<evidence type="ECO:0000259" key="4">
    <source>
        <dbReference type="PROSITE" id="PS50949"/>
    </source>
</evidence>
<gene>
    <name evidence="5" type="ORF">NET02_04565</name>
</gene>
<reference evidence="5" key="1">
    <citation type="submission" date="2022-06" db="EMBL/GenBank/DDBJ databases">
        <title>CFH 74404 Thermomicrobiaceae sp.</title>
        <authorList>
            <person name="Ming H."/>
            <person name="Li W.-J."/>
            <person name="Zhao Z."/>
        </authorList>
    </citation>
    <scope>NUCLEOTIDE SEQUENCE</scope>
    <source>
        <strain evidence="5">CFH 74404</strain>
    </source>
</reference>
<dbReference type="PRINTS" id="PR00033">
    <property type="entry name" value="HTHASNC"/>
</dbReference>
<keyword evidence="3" id="KW-0804">Transcription</keyword>
<dbReference type="AlphaFoldDB" id="A0AA42BAD3"/>
<accession>A0AA42BAD3</accession>
<dbReference type="Gene3D" id="1.10.10.10">
    <property type="entry name" value="Winged helix-like DNA-binding domain superfamily/Winged helix DNA-binding domain"/>
    <property type="match status" value="1"/>
</dbReference>
<name>A0AA42BAD3_9BACT</name>
<dbReference type="SMART" id="SM00345">
    <property type="entry name" value="HTH_GNTR"/>
    <property type="match status" value="1"/>
</dbReference>
<dbReference type="InterPro" id="IPR011711">
    <property type="entry name" value="GntR_C"/>
</dbReference>
<dbReference type="GO" id="GO:0043565">
    <property type="term" value="F:sequence-specific DNA binding"/>
    <property type="evidence" value="ECO:0007669"/>
    <property type="project" value="InterPro"/>
</dbReference>
<keyword evidence="6" id="KW-1185">Reference proteome</keyword>
<protein>
    <submittedName>
        <fullName evidence="5">GntR family transcriptional regulator</fullName>
    </submittedName>
</protein>
<dbReference type="InterPro" id="IPR000524">
    <property type="entry name" value="Tscrpt_reg_HTH_GntR"/>
</dbReference>
<dbReference type="CDD" id="cd07377">
    <property type="entry name" value="WHTH_GntR"/>
    <property type="match status" value="1"/>
</dbReference>
<dbReference type="SMART" id="SM00895">
    <property type="entry name" value="FCD"/>
    <property type="match status" value="1"/>
</dbReference>
<organism evidence="5 6">
    <name type="scientific">Thermalbibacter longus</name>
    <dbReference type="NCBI Taxonomy" id="2951981"/>
    <lineage>
        <taxon>Bacteria</taxon>
        <taxon>Pseudomonadati</taxon>
        <taxon>Thermomicrobiota</taxon>
        <taxon>Thermomicrobia</taxon>
        <taxon>Thermomicrobiales</taxon>
        <taxon>Thermomicrobiaceae</taxon>
        <taxon>Thermalbibacter</taxon>
    </lineage>
</organism>
<dbReference type="Pfam" id="PF00392">
    <property type="entry name" value="GntR"/>
    <property type="match status" value="1"/>
</dbReference>
<keyword evidence="1" id="KW-0805">Transcription regulation</keyword>
<evidence type="ECO:0000313" key="6">
    <source>
        <dbReference type="Proteomes" id="UP001165306"/>
    </source>
</evidence>
<dbReference type="PANTHER" id="PTHR43537:SF49">
    <property type="entry name" value="TRANSCRIPTIONAL REGULATORY PROTEIN"/>
    <property type="match status" value="1"/>
</dbReference>
<comment type="caution">
    <text evidence="5">The sequence shown here is derived from an EMBL/GenBank/DDBJ whole genome shotgun (WGS) entry which is preliminary data.</text>
</comment>
<proteinExistence type="predicted"/>
<dbReference type="InterPro" id="IPR036388">
    <property type="entry name" value="WH-like_DNA-bd_sf"/>
</dbReference>
<dbReference type="Gene3D" id="1.20.120.530">
    <property type="entry name" value="GntR ligand-binding domain-like"/>
    <property type="match status" value="1"/>
</dbReference>
<evidence type="ECO:0000313" key="5">
    <source>
        <dbReference type="EMBL" id="MCM8748409.1"/>
    </source>
</evidence>
<dbReference type="SUPFAM" id="SSF48008">
    <property type="entry name" value="GntR ligand-binding domain-like"/>
    <property type="match status" value="1"/>
</dbReference>
<dbReference type="SUPFAM" id="SSF46785">
    <property type="entry name" value="Winged helix' DNA-binding domain"/>
    <property type="match status" value="1"/>
</dbReference>
<feature type="domain" description="HTH gntR-type" evidence="4">
    <location>
        <begin position="12"/>
        <end position="79"/>
    </location>
</feature>
<dbReference type="PROSITE" id="PS50949">
    <property type="entry name" value="HTH_GNTR"/>
    <property type="match status" value="1"/>
</dbReference>
<dbReference type="GO" id="GO:0003700">
    <property type="term" value="F:DNA-binding transcription factor activity"/>
    <property type="evidence" value="ECO:0007669"/>
    <property type="project" value="InterPro"/>
</dbReference>
<evidence type="ECO:0000256" key="1">
    <source>
        <dbReference type="ARBA" id="ARBA00023015"/>
    </source>
</evidence>
<dbReference type="Pfam" id="PF07729">
    <property type="entry name" value="FCD"/>
    <property type="match status" value="1"/>
</dbReference>
<evidence type="ECO:0000256" key="2">
    <source>
        <dbReference type="ARBA" id="ARBA00023125"/>
    </source>
</evidence>
<dbReference type="Proteomes" id="UP001165306">
    <property type="component" value="Unassembled WGS sequence"/>
</dbReference>
<dbReference type="PANTHER" id="PTHR43537">
    <property type="entry name" value="TRANSCRIPTIONAL REGULATOR, GNTR FAMILY"/>
    <property type="match status" value="1"/>
</dbReference>